<dbReference type="RefSeq" id="XP_021856803.2">
    <property type="nucleotide sequence ID" value="XM_022001111.2"/>
</dbReference>
<feature type="region of interest" description="Disordered" evidence="6">
    <location>
        <begin position="375"/>
        <end position="400"/>
    </location>
</feature>
<feature type="compositionally biased region" description="Basic and acidic residues" evidence="6">
    <location>
        <begin position="329"/>
        <end position="338"/>
    </location>
</feature>
<feature type="region of interest" description="Disordered" evidence="6">
    <location>
        <begin position="1005"/>
        <end position="1126"/>
    </location>
</feature>
<dbReference type="PANTHER" id="PTHR14571">
    <property type="entry name" value="HISTONE-LYSINE N-METHYLTRANSFERASE SET-26-RELATED"/>
    <property type="match status" value="1"/>
</dbReference>
<reference evidence="9" key="2">
    <citation type="submission" date="2025-08" db="UniProtKB">
        <authorList>
            <consortium name="RefSeq"/>
        </authorList>
    </citation>
    <scope>IDENTIFICATION</scope>
    <source>
        <tissue evidence="9">Leaf</tissue>
    </source>
</reference>
<dbReference type="Gene3D" id="3.30.40.10">
    <property type="entry name" value="Zinc/RING finger domain, C3HC4 (zinc finger)"/>
    <property type="match status" value="1"/>
</dbReference>
<feature type="compositionally biased region" description="Low complexity" evidence="6">
    <location>
        <begin position="610"/>
        <end position="622"/>
    </location>
</feature>
<feature type="compositionally biased region" description="Low complexity" evidence="6">
    <location>
        <begin position="769"/>
        <end position="780"/>
    </location>
</feature>
<dbReference type="InterPro" id="IPR013083">
    <property type="entry name" value="Znf_RING/FYVE/PHD"/>
</dbReference>
<keyword evidence="5" id="KW-0539">Nucleus</keyword>
<keyword evidence="3" id="KW-0863">Zinc-finger</keyword>
<feature type="compositionally biased region" description="Basic and acidic residues" evidence="6">
    <location>
        <begin position="347"/>
        <end position="356"/>
    </location>
</feature>
<feature type="compositionally biased region" description="Polar residues" evidence="6">
    <location>
        <begin position="895"/>
        <end position="909"/>
    </location>
</feature>
<feature type="compositionally biased region" description="Basic residues" evidence="6">
    <location>
        <begin position="1056"/>
        <end position="1066"/>
    </location>
</feature>
<dbReference type="PROSITE" id="PS01359">
    <property type="entry name" value="ZF_PHD_1"/>
    <property type="match status" value="1"/>
</dbReference>
<feature type="compositionally biased region" description="Low complexity" evidence="6">
    <location>
        <begin position="1093"/>
        <end position="1120"/>
    </location>
</feature>
<feature type="compositionally biased region" description="Basic and acidic residues" evidence="6">
    <location>
        <begin position="299"/>
        <end position="311"/>
    </location>
</feature>
<feature type="compositionally biased region" description="Basic and acidic residues" evidence="6">
    <location>
        <begin position="526"/>
        <end position="538"/>
    </location>
</feature>
<evidence type="ECO:0000256" key="1">
    <source>
        <dbReference type="ARBA" id="ARBA00004123"/>
    </source>
</evidence>
<dbReference type="InterPro" id="IPR019786">
    <property type="entry name" value="Zinc_finger_PHD-type_CS"/>
</dbReference>
<keyword evidence="2" id="KW-0479">Metal-binding</keyword>
<evidence type="ECO:0000259" key="7">
    <source>
        <dbReference type="SMART" id="SM00249"/>
    </source>
</evidence>
<feature type="region of interest" description="Disordered" evidence="6">
    <location>
        <begin position="329"/>
        <end position="359"/>
    </location>
</feature>
<dbReference type="SMART" id="SM00249">
    <property type="entry name" value="PHD"/>
    <property type="match status" value="1"/>
</dbReference>
<dbReference type="GO" id="GO:0005634">
    <property type="term" value="C:nucleus"/>
    <property type="evidence" value="ECO:0000318"/>
    <property type="project" value="GO_Central"/>
</dbReference>
<feature type="compositionally biased region" description="Basic and acidic residues" evidence="6">
    <location>
        <begin position="1033"/>
        <end position="1055"/>
    </location>
</feature>
<feature type="compositionally biased region" description="Basic and acidic residues" evidence="6">
    <location>
        <begin position="653"/>
        <end position="681"/>
    </location>
</feature>
<dbReference type="Proteomes" id="UP000813463">
    <property type="component" value="Chromosome 6"/>
</dbReference>
<feature type="domain" description="Zinc finger PHD-type" evidence="7">
    <location>
        <begin position="25"/>
        <end position="68"/>
    </location>
</feature>
<feature type="compositionally biased region" description="Basic and acidic residues" evidence="6">
    <location>
        <begin position="376"/>
        <end position="390"/>
    </location>
</feature>
<name>A0A9R0IXJ2_SPIOL</name>
<dbReference type="GO" id="GO:0008270">
    <property type="term" value="F:zinc ion binding"/>
    <property type="evidence" value="ECO:0007669"/>
    <property type="project" value="UniProtKB-KW"/>
</dbReference>
<feature type="region of interest" description="Disordered" evidence="6">
    <location>
        <begin position="242"/>
        <end position="269"/>
    </location>
</feature>
<dbReference type="InterPro" id="IPR011011">
    <property type="entry name" value="Znf_FYVE_PHD"/>
</dbReference>
<protein>
    <recommendedName>
        <fullName evidence="7">Zinc finger PHD-type domain-containing protein</fullName>
    </recommendedName>
</protein>
<evidence type="ECO:0000313" key="8">
    <source>
        <dbReference type="Proteomes" id="UP000813463"/>
    </source>
</evidence>
<feature type="region of interest" description="Disordered" evidence="6">
    <location>
        <begin position="453"/>
        <end position="493"/>
    </location>
</feature>
<feature type="region of interest" description="Disordered" evidence="6">
    <location>
        <begin position="510"/>
        <end position="538"/>
    </location>
</feature>
<evidence type="ECO:0000256" key="3">
    <source>
        <dbReference type="ARBA" id="ARBA00022771"/>
    </source>
</evidence>
<dbReference type="Pfam" id="PF24659">
    <property type="entry name" value="DUF7648"/>
    <property type="match status" value="1"/>
</dbReference>
<reference evidence="8" key="1">
    <citation type="journal article" date="2021" name="Nat. Commun.">
        <title>Genomic analyses provide insights into spinach domestication and the genetic basis of agronomic traits.</title>
        <authorList>
            <person name="Cai X."/>
            <person name="Sun X."/>
            <person name="Xu C."/>
            <person name="Sun H."/>
            <person name="Wang X."/>
            <person name="Ge C."/>
            <person name="Zhang Z."/>
            <person name="Wang Q."/>
            <person name="Fei Z."/>
            <person name="Jiao C."/>
            <person name="Wang Q."/>
        </authorList>
    </citation>
    <scope>NUCLEOTIDE SEQUENCE [LARGE SCALE GENOMIC DNA]</scope>
    <source>
        <strain evidence="8">cv. Varoflay</strain>
    </source>
</reference>
<keyword evidence="4" id="KW-0862">Zinc</keyword>
<feature type="compositionally biased region" description="Basic and acidic residues" evidence="6">
    <location>
        <begin position="859"/>
        <end position="878"/>
    </location>
</feature>
<evidence type="ECO:0000256" key="4">
    <source>
        <dbReference type="ARBA" id="ARBA00022833"/>
    </source>
</evidence>
<evidence type="ECO:0000313" key="9">
    <source>
        <dbReference type="RefSeq" id="XP_021856803.2"/>
    </source>
</evidence>
<evidence type="ECO:0000256" key="6">
    <source>
        <dbReference type="SAM" id="MobiDB-lite"/>
    </source>
</evidence>
<sequence>MKSRSNRHPTSDPPDDWVDGSWTVDCICGVNFDDGEEMVNCDECAVWVHTRCVRFVKGEKSFACDKCKSKDNRNDDSEETEVAQLLVELPTKTIKMSSGNNHSIRNNSNDAFTFSNYPPPPPLPPRRPPHRLWVNRPMEERVHVQGVPGEGDVPTLFQGSPTVFGSKLWKCSGYVPKKFNFKYREFPCWETEEDVDDEAKADQSPENVIDKGAGVLFSLSKENVMLNMRGGQSKGGAFDGKAFKDRKWDNGGSKKLSSPGLSKKEKGMGRSIVLHCSKRSREELGLSKDRSGKKKIKGSLKEQDGKKEKGHGFKSVVIHSSSARQAEVCESKGHKVEPNAHLAEGSNIEKPKRNTATDEGNLVLRCTEVSGLGCSSEKRVKAEKPSHDATDSSQKSSKTEAVSLLIVEDGVSRSPVKKEGLVLDVFDKNQGAFPELSKSKALADDVDNAGLELNSSGTTKDAGTAVPLISGYSDDRTESDIDNHNGVLRSHPSDMDVDLLCTEQVFSPDRECEDSKLNEGAATSPHLHEHEVQDNDKSLETVNGSQLVKNEELMENQCNNKLKCEGSENSVEVQKTFSDSKQVTRVAGEISKLSGEILPPPASHHKTVSVKKSSSSSTIVISRSCLSDKNRAGNSQNPSSIGKRVFSNFSMGTKKENSPLGQVKDEDKHEKTKNMLKDHSKSSTNAVLKASQPSKPVTSPSPKNHTSLGKDSSRHPFSKKSSVEGALLSPGIDEPAGSLQTQHALTGQSKNAASAGQHRGEKVLQPNLQSSSKSTQSSLGHPPPSPSAPPGLSDEELALLLHQELNSSPRVPRVPRVRHAGSLPQLASASATSMFIKRNTTSSGGKDQQTFSRRKKKDGSRNSREQDIEARKVEREPSSPDSVKTSDSARKSVDDVSTSAANSGPSSTDANERKSSSTRDSPVNKPEDDAGTNKGLPLIHRTLPGLIAEIMGAGRRMTYEELCNAVLPHWQNLRKHNGERYAYSSHSQAVLDCLRNRSEWARLVDRGPKTNASRKKRKVDVEPPNTESEDGDDRSVRERDDKSKSFDSNKEEFPKGRRKARKRRRLALRERGVNKKRTKKGALLSDDSAATLSNSSEDNNVSSDDDSQGSGKSEASASSADIVAGS</sequence>
<feature type="compositionally biased region" description="Low complexity" evidence="6">
    <location>
        <begin position="251"/>
        <end position="261"/>
    </location>
</feature>
<accession>A0A9R0IXJ2</accession>
<dbReference type="PANTHER" id="PTHR14571:SF9">
    <property type="entry name" value="HISTONE-LYSINE N-METHYLTRANSFERASE SET-26-RELATED"/>
    <property type="match status" value="1"/>
</dbReference>
<dbReference type="KEGG" id="soe:110796079"/>
<feature type="region of interest" description="Disordered" evidence="6">
    <location>
        <begin position="595"/>
        <end position="937"/>
    </location>
</feature>
<keyword evidence="8" id="KW-1185">Reference proteome</keyword>
<evidence type="ECO:0000256" key="2">
    <source>
        <dbReference type="ARBA" id="ARBA00022723"/>
    </source>
</evidence>
<proteinExistence type="predicted"/>
<feature type="compositionally biased region" description="Polar residues" evidence="6">
    <location>
        <begin position="682"/>
        <end position="710"/>
    </location>
</feature>
<dbReference type="InterPro" id="IPR056065">
    <property type="entry name" value="DUF7648"/>
</dbReference>
<feature type="region of interest" description="Disordered" evidence="6">
    <location>
        <begin position="282"/>
        <end position="312"/>
    </location>
</feature>
<feature type="compositionally biased region" description="Polar residues" evidence="6">
    <location>
        <begin position="738"/>
        <end position="754"/>
    </location>
</feature>
<evidence type="ECO:0000256" key="5">
    <source>
        <dbReference type="ARBA" id="ARBA00023242"/>
    </source>
</evidence>
<feature type="compositionally biased region" description="Polar residues" evidence="6">
    <location>
        <begin position="391"/>
        <end position="400"/>
    </location>
</feature>
<dbReference type="AlphaFoldDB" id="A0A9R0IXJ2"/>
<dbReference type="GeneID" id="110796079"/>
<organism evidence="8 9">
    <name type="scientific">Spinacia oleracea</name>
    <name type="common">Spinach</name>
    <dbReference type="NCBI Taxonomy" id="3562"/>
    <lineage>
        <taxon>Eukaryota</taxon>
        <taxon>Viridiplantae</taxon>
        <taxon>Streptophyta</taxon>
        <taxon>Embryophyta</taxon>
        <taxon>Tracheophyta</taxon>
        <taxon>Spermatophyta</taxon>
        <taxon>Magnoliopsida</taxon>
        <taxon>eudicotyledons</taxon>
        <taxon>Gunneridae</taxon>
        <taxon>Pentapetalae</taxon>
        <taxon>Caryophyllales</taxon>
        <taxon>Chenopodiaceae</taxon>
        <taxon>Chenopodioideae</taxon>
        <taxon>Anserineae</taxon>
        <taxon>Spinacia</taxon>
    </lineage>
</organism>
<feature type="compositionally biased region" description="Polar residues" evidence="6">
    <location>
        <begin position="825"/>
        <end position="851"/>
    </location>
</feature>
<feature type="compositionally biased region" description="Basic and acidic residues" evidence="6">
    <location>
        <begin position="473"/>
        <end position="483"/>
    </location>
</feature>
<dbReference type="SUPFAM" id="SSF57903">
    <property type="entry name" value="FYVE/PHD zinc finger"/>
    <property type="match status" value="1"/>
</dbReference>
<gene>
    <name evidence="9" type="primary">LOC110796079</name>
</gene>
<dbReference type="InterPro" id="IPR001965">
    <property type="entry name" value="Znf_PHD"/>
</dbReference>
<comment type="subcellular location">
    <subcellularLocation>
        <location evidence="1">Nucleus</location>
    </subcellularLocation>
</comment>